<feature type="region of interest" description="Disordered" evidence="2">
    <location>
        <begin position="98"/>
        <end position="168"/>
    </location>
</feature>
<evidence type="ECO:0000259" key="3">
    <source>
        <dbReference type="Pfam" id="PF01167"/>
    </source>
</evidence>
<evidence type="ECO:0000313" key="4">
    <source>
        <dbReference type="EMBL" id="OQR71188.1"/>
    </source>
</evidence>
<dbReference type="AlphaFoldDB" id="A0A1V9XCW0"/>
<dbReference type="InterPro" id="IPR025659">
    <property type="entry name" value="Tubby-like_C"/>
</dbReference>
<dbReference type="EMBL" id="MNPL01015206">
    <property type="protein sequence ID" value="OQR71188.1"/>
    <property type="molecule type" value="Genomic_DNA"/>
</dbReference>
<dbReference type="Pfam" id="PF01167">
    <property type="entry name" value="Tub"/>
    <property type="match status" value="1"/>
</dbReference>
<comment type="caution">
    <text evidence="4">The sequence shown here is derived from an EMBL/GenBank/DDBJ whole genome shotgun (WGS) entry which is preliminary data.</text>
</comment>
<dbReference type="InterPro" id="IPR000007">
    <property type="entry name" value="Tubby_C"/>
</dbReference>
<comment type="similarity">
    <text evidence="1">Belongs to the TUB family.</text>
</comment>
<dbReference type="SUPFAM" id="SSF54518">
    <property type="entry name" value="Tubby C-terminal domain-like"/>
    <property type="match status" value="1"/>
</dbReference>
<dbReference type="InParanoid" id="A0A1V9XCW0"/>
<proteinExistence type="inferred from homology"/>
<evidence type="ECO:0000313" key="5">
    <source>
        <dbReference type="Proteomes" id="UP000192247"/>
    </source>
</evidence>
<feature type="domain" description="Tubby C-terminal" evidence="3">
    <location>
        <begin position="212"/>
        <end position="455"/>
    </location>
</feature>
<name>A0A1V9XCW0_9ACAR</name>
<dbReference type="GO" id="GO:0005929">
    <property type="term" value="C:cilium"/>
    <property type="evidence" value="ECO:0007669"/>
    <property type="project" value="TreeGrafter"/>
</dbReference>
<dbReference type="STRING" id="418985.A0A1V9XCW0"/>
<dbReference type="Proteomes" id="UP000192247">
    <property type="component" value="Unassembled WGS sequence"/>
</dbReference>
<dbReference type="GO" id="GO:0061512">
    <property type="term" value="P:protein localization to cilium"/>
    <property type="evidence" value="ECO:0007669"/>
    <property type="project" value="TreeGrafter"/>
</dbReference>
<evidence type="ECO:0000256" key="1">
    <source>
        <dbReference type="ARBA" id="ARBA00007129"/>
    </source>
</evidence>
<organism evidence="4 5">
    <name type="scientific">Tropilaelaps mercedesae</name>
    <dbReference type="NCBI Taxonomy" id="418985"/>
    <lineage>
        <taxon>Eukaryota</taxon>
        <taxon>Metazoa</taxon>
        <taxon>Ecdysozoa</taxon>
        <taxon>Arthropoda</taxon>
        <taxon>Chelicerata</taxon>
        <taxon>Arachnida</taxon>
        <taxon>Acari</taxon>
        <taxon>Parasitiformes</taxon>
        <taxon>Mesostigmata</taxon>
        <taxon>Gamasina</taxon>
        <taxon>Dermanyssoidea</taxon>
        <taxon>Laelapidae</taxon>
        <taxon>Tropilaelaps</taxon>
    </lineage>
</organism>
<dbReference type="FunCoup" id="A0A1V9XCW0">
    <property type="interactions" value="158"/>
</dbReference>
<evidence type="ECO:0000256" key="2">
    <source>
        <dbReference type="SAM" id="MobiDB-lite"/>
    </source>
</evidence>
<feature type="compositionally biased region" description="Polar residues" evidence="2">
    <location>
        <begin position="140"/>
        <end position="152"/>
    </location>
</feature>
<dbReference type="PANTHER" id="PTHR16517">
    <property type="entry name" value="TUBBY-RELATED"/>
    <property type="match status" value="1"/>
</dbReference>
<sequence length="460" mass="52274">MWSRAFADEWPGQASAHDILEMRPCIVNKATTDKFQRQKELLEQKQRQKRMQSATLIQATDNGRRRPFSGFVPKIGLTNDYRDAEAVRVYGQFGSIDDLDVERSPSPEQTIENGKPKKDRKKRLAIARNNRNMNLDRELNTSPIENTSTSPTRDGRRVSSDSSDIQGDNRTAQVADIHYHATASSPDRQGFDRDDLGILEKLLDMDIFDFVSEPCPRNVTVRCKVTRDRKGMDRGLYPTYYLHLERPGQKRVFLLAGRKRKRSATSNYLISCDPTDLSRGSDSFVGKVRSNMLGTVFTAYDGGDNPKKMKNIAASNSRSEVALVVYETNLLGFKGPRKMCVIVPEVDEDRKRLVFQPTTEGETVYERFKLGKLDGLTVLKNKNPVWNEESQSFVLNFHGRVNQASVKNFQLIDESDPDYITMQFGRVKEDHFSLDYSHPLCAIQAFSIALSSFDSKLACE</sequence>
<dbReference type="PANTHER" id="PTHR16517:SF7">
    <property type="entry name" value="PROTEIN KING TUBBY"/>
    <property type="match status" value="1"/>
</dbReference>
<dbReference type="Gene3D" id="3.20.90.10">
    <property type="entry name" value="Tubby Protein, Chain A"/>
    <property type="match status" value="1"/>
</dbReference>
<dbReference type="OrthoDB" id="8775810at2759"/>
<gene>
    <name evidence="4" type="ORF">BIW11_01544</name>
</gene>
<accession>A0A1V9XCW0</accession>
<keyword evidence="5" id="KW-1185">Reference proteome</keyword>
<dbReference type="PRINTS" id="PR01573">
    <property type="entry name" value="SUPERTUBBY"/>
</dbReference>
<protein>
    <submittedName>
        <fullName evidence="4">Tubby-related protein 3-like</fullName>
    </submittedName>
</protein>
<reference evidence="4 5" key="1">
    <citation type="journal article" date="2017" name="Gigascience">
        <title>Draft genome of the honey bee ectoparasitic mite, Tropilaelaps mercedesae, is shaped by the parasitic life history.</title>
        <authorList>
            <person name="Dong X."/>
            <person name="Armstrong S.D."/>
            <person name="Xia D."/>
            <person name="Makepeace B.L."/>
            <person name="Darby A.C."/>
            <person name="Kadowaki T."/>
        </authorList>
    </citation>
    <scope>NUCLEOTIDE SEQUENCE [LARGE SCALE GENOMIC DNA]</scope>
    <source>
        <strain evidence="4">Wuxi-XJTLU</strain>
    </source>
</reference>